<dbReference type="GO" id="GO:0005737">
    <property type="term" value="C:cytoplasm"/>
    <property type="evidence" value="ECO:0007669"/>
    <property type="project" value="UniProtKB-SubCell"/>
</dbReference>
<proteinExistence type="inferred from homology"/>
<comment type="caution">
    <text evidence="6">The sequence shown here is derived from an EMBL/GenBank/DDBJ whole genome shotgun (WGS) entry which is preliminary data.</text>
</comment>
<evidence type="ECO:0000313" key="6">
    <source>
        <dbReference type="EMBL" id="TWW09525.1"/>
    </source>
</evidence>
<dbReference type="GO" id="GO:0051607">
    <property type="term" value="P:defense response to virus"/>
    <property type="evidence" value="ECO:0007669"/>
    <property type="project" value="UniProtKB-KW"/>
</dbReference>
<keyword evidence="3" id="KW-0963">Cytoplasm</keyword>
<dbReference type="InterPro" id="IPR023101">
    <property type="entry name" value="AF1862-like_dom_sf"/>
</dbReference>
<dbReference type="Gene3D" id="1.10.520.30">
    <property type="entry name" value="AF1862-like domain"/>
    <property type="match status" value="1"/>
</dbReference>
<dbReference type="SUPFAM" id="SSF158568">
    <property type="entry name" value="AF1862-like"/>
    <property type="match status" value="1"/>
</dbReference>
<protein>
    <recommendedName>
        <fullName evidence="5">CRISPR type III-B/RAMP module-associated protein Cmr5</fullName>
    </recommendedName>
</protein>
<evidence type="ECO:0000256" key="2">
    <source>
        <dbReference type="ARBA" id="ARBA00006161"/>
    </source>
</evidence>
<dbReference type="Pfam" id="PF09701">
    <property type="entry name" value="Cas_Cmr5"/>
    <property type="match status" value="1"/>
</dbReference>
<keyword evidence="7" id="KW-1185">Reference proteome</keyword>
<sequence length="118" mass="12997">MTVSLRKQVLASQAFQCVEQRFGENGFDEYLSFARSFPTLIHTCGLAQAAAFASSRKGIQPKVLHDLATVISAAEPSLTPDNFTSVARETRDVSEYIRISRLALESAGWIKRYAEALA</sequence>
<dbReference type="Proteomes" id="UP000321083">
    <property type="component" value="Unassembled WGS sequence"/>
</dbReference>
<gene>
    <name evidence="6" type="ORF">E3A20_13490</name>
</gene>
<evidence type="ECO:0000256" key="4">
    <source>
        <dbReference type="ARBA" id="ARBA00023118"/>
    </source>
</evidence>
<feature type="non-terminal residue" evidence="6">
    <location>
        <position position="118"/>
    </location>
</feature>
<dbReference type="InterPro" id="IPR010160">
    <property type="entry name" value="CRISPR-assoc_prot_Cmr5"/>
</dbReference>
<evidence type="ECO:0000313" key="7">
    <source>
        <dbReference type="Proteomes" id="UP000321083"/>
    </source>
</evidence>
<keyword evidence="4" id="KW-0051">Antiviral defense</keyword>
<reference evidence="6 7" key="2">
    <citation type="submission" date="2019-08" db="EMBL/GenBank/DDBJ databases">
        <authorList>
            <person name="Henke P."/>
        </authorList>
    </citation>
    <scope>NUCLEOTIDE SEQUENCE [LARGE SCALE GENOMIC DNA]</scope>
    <source>
        <strain evidence="6">Phe10_nw2017</strain>
    </source>
</reference>
<evidence type="ECO:0000256" key="5">
    <source>
        <dbReference type="ARBA" id="ARBA00030001"/>
    </source>
</evidence>
<dbReference type="AlphaFoldDB" id="A0A5C6M5T1"/>
<comment type="subcellular location">
    <subcellularLocation>
        <location evidence="1">Cytoplasm</location>
    </subcellularLocation>
</comment>
<evidence type="ECO:0000256" key="1">
    <source>
        <dbReference type="ARBA" id="ARBA00004496"/>
    </source>
</evidence>
<accession>A0A5C6M5T1</accession>
<reference evidence="6 7" key="1">
    <citation type="submission" date="2019-08" db="EMBL/GenBank/DDBJ databases">
        <title>100 year-old enigma solved: identification of Planctomyces bekefii, the type genus and species of the phylum Planctomycetes.</title>
        <authorList>
            <person name="Svetlana D.N."/>
            <person name="Overmann J."/>
        </authorList>
    </citation>
    <scope>NUCLEOTIDE SEQUENCE [LARGE SCALE GENOMIC DNA]</scope>
    <source>
        <strain evidence="6">Phe10_nw2017</strain>
    </source>
</reference>
<comment type="similarity">
    <text evidence="2">Belongs to the CRISPR system Cmr5 family.</text>
</comment>
<evidence type="ECO:0000256" key="3">
    <source>
        <dbReference type="ARBA" id="ARBA00022490"/>
    </source>
</evidence>
<name>A0A5C6M5T1_9PLAN</name>
<dbReference type="EMBL" id="SRHE01000250">
    <property type="protein sequence ID" value="TWW09525.1"/>
    <property type="molecule type" value="Genomic_DNA"/>
</dbReference>
<organism evidence="6 7">
    <name type="scientific">Planctomyces bekefii</name>
    <dbReference type="NCBI Taxonomy" id="1653850"/>
    <lineage>
        <taxon>Bacteria</taxon>
        <taxon>Pseudomonadati</taxon>
        <taxon>Planctomycetota</taxon>
        <taxon>Planctomycetia</taxon>
        <taxon>Planctomycetales</taxon>
        <taxon>Planctomycetaceae</taxon>
        <taxon>Planctomyces</taxon>
    </lineage>
</organism>